<reference evidence="1" key="1">
    <citation type="journal article" date="2021" name="Genome Biol. Evol.">
        <title>A High-Quality Reference Genome for a Parasitic Bivalve with Doubly Uniparental Inheritance (Bivalvia: Unionida).</title>
        <authorList>
            <person name="Smith C.H."/>
        </authorList>
    </citation>
    <scope>NUCLEOTIDE SEQUENCE</scope>
    <source>
        <strain evidence="1">CHS0354</strain>
    </source>
</reference>
<reference evidence="1" key="3">
    <citation type="submission" date="2023-05" db="EMBL/GenBank/DDBJ databases">
        <authorList>
            <person name="Smith C.H."/>
        </authorList>
    </citation>
    <scope>NUCLEOTIDE SEQUENCE</scope>
    <source>
        <strain evidence="1">CHS0354</strain>
        <tissue evidence="1">Mantle</tissue>
    </source>
</reference>
<name>A0AAE0VZD8_9BIVA</name>
<evidence type="ECO:0000313" key="1">
    <source>
        <dbReference type="EMBL" id="KAK3596323.1"/>
    </source>
</evidence>
<dbReference type="Proteomes" id="UP001195483">
    <property type="component" value="Unassembled WGS sequence"/>
</dbReference>
<accession>A0AAE0VZD8</accession>
<dbReference type="EMBL" id="JAEAOA010000358">
    <property type="protein sequence ID" value="KAK3596323.1"/>
    <property type="molecule type" value="Genomic_DNA"/>
</dbReference>
<protein>
    <submittedName>
        <fullName evidence="1">Uncharacterized protein</fullName>
    </submittedName>
</protein>
<feature type="non-terminal residue" evidence="1">
    <location>
        <position position="1"/>
    </location>
</feature>
<sequence>MGIWQCQVRAVWGYGNANTELYGDMVMPNQGCMGDMSIPNQGLWRYGKAKLGLAVWRYGKAKLGLYVGYGNAKLGLNGGYGNAKSGLYGDMAKPGACVHS</sequence>
<organism evidence="1 2">
    <name type="scientific">Potamilus streckersoni</name>
    <dbReference type="NCBI Taxonomy" id="2493646"/>
    <lineage>
        <taxon>Eukaryota</taxon>
        <taxon>Metazoa</taxon>
        <taxon>Spiralia</taxon>
        <taxon>Lophotrochozoa</taxon>
        <taxon>Mollusca</taxon>
        <taxon>Bivalvia</taxon>
        <taxon>Autobranchia</taxon>
        <taxon>Heteroconchia</taxon>
        <taxon>Palaeoheterodonta</taxon>
        <taxon>Unionida</taxon>
        <taxon>Unionoidea</taxon>
        <taxon>Unionidae</taxon>
        <taxon>Ambleminae</taxon>
        <taxon>Lampsilini</taxon>
        <taxon>Potamilus</taxon>
    </lineage>
</organism>
<keyword evidence="2" id="KW-1185">Reference proteome</keyword>
<proteinExistence type="predicted"/>
<dbReference type="AlphaFoldDB" id="A0AAE0VZD8"/>
<comment type="caution">
    <text evidence="1">The sequence shown here is derived from an EMBL/GenBank/DDBJ whole genome shotgun (WGS) entry which is preliminary data.</text>
</comment>
<gene>
    <name evidence="1" type="ORF">CHS0354_004878</name>
</gene>
<reference evidence="1" key="2">
    <citation type="journal article" date="2021" name="Genome Biol. Evol.">
        <title>Developing a high-quality reference genome for a parasitic bivalve with doubly uniparental inheritance (Bivalvia: Unionida).</title>
        <authorList>
            <person name="Smith C.H."/>
        </authorList>
    </citation>
    <scope>NUCLEOTIDE SEQUENCE</scope>
    <source>
        <strain evidence="1">CHS0354</strain>
        <tissue evidence="1">Mantle</tissue>
    </source>
</reference>
<evidence type="ECO:0000313" key="2">
    <source>
        <dbReference type="Proteomes" id="UP001195483"/>
    </source>
</evidence>